<reference evidence="3 4" key="1">
    <citation type="submission" date="2016-10" db="EMBL/GenBank/DDBJ databases">
        <authorList>
            <person name="Varghese N."/>
            <person name="Submissions S."/>
        </authorList>
    </citation>
    <scope>NUCLEOTIDE SEQUENCE [LARGE SCALE GENOMIC DNA]</scope>
    <source>
        <strain evidence="4">ATCC 20501</strain>
        <strain evidence="2 3">CGMCC 4.3529</strain>
    </source>
</reference>
<accession>A0A1H5XRD2</accession>
<evidence type="ECO:0000313" key="3">
    <source>
        <dbReference type="Proteomes" id="UP000199690"/>
    </source>
</evidence>
<dbReference type="Proteomes" id="UP000236729">
    <property type="component" value="Unassembled WGS sequence"/>
</dbReference>
<protein>
    <submittedName>
        <fullName evidence="1">Predicted dehydrogenase</fullName>
    </submittedName>
</protein>
<organism evidence="1 4">
    <name type="scientific">Saccharopolyspora kobensis</name>
    <dbReference type="NCBI Taxonomy" id="146035"/>
    <lineage>
        <taxon>Bacteria</taxon>
        <taxon>Bacillati</taxon>
        <taxon>Actinomycetota</taxon>
        <taxon>Actinomycetes</taxon>
        <taxon>Pseudonocardiales</taxon>
        <taxon>Pseudonocardiaceae</taxon>
        <taxon>Saccharopolyspora</taxon>
    </lineage>
</organism>
<name>A0A1H5XRD2_9PSEU</name>
<reference evidence="1" key="2">
    <citation type="submission" date="2016-10" db="EMBL/GenBank/DDBJ databases">
        <authorList>
            <person name="de Groot N.N."/>
        </authorList>
    </citation>
    <scope>NUCLEOTIDE SEQUENCE [LARGE SCALE GENOMIC DNA]</scope>
    <source>
        <strain evidence="1">ATCC 20501</strain>
    </source>
</reference>
<dbReference type="Gene3D" id="3.40.50.720">
    <property type="entry name" value="NAD(P)-binding Rossmann-like Domain"/>
    <property type="match status" value="1"/>
</dbReference>
<proteinExistence type="predicted"/>
<accession>A0A1I2A5Z4</accession>
<dbReference type="EMBL" id="FNVB01000002">
    <property type="protein sequence ID" value="SEG13970.1"/>
    <property type="molecule type" value="Genomic_DNA"/>
</dbReference>
<dbReference type="EMBL" id="FOME01000011">
    <property type="protein sequence ID" value="SFE39372.1"/>
    <property type="molecule type" value="Genomic_DNA"/>
</dbReference>
<evidence type="ECO:0000313" key="2">
    <source>
        <dbReference type="EMBL" id="SFE39372.1"/>
    </source>
</evidence>
<dbReference type="RefSeq" id="WP_218161677.1">
    <property type="nucleotide sequence ID" value="NZ_FNVB01000002.1"/>
</dbReference>
<dbReference type="InterPro" id="IPR036291">
    <property type="entry name" value="NAD(P)-bd_dom_sf"/>
</dbReference>
<dbReference type="Proteomes" id="UP000199690">
    <property type="component" value="Unassembled WGS sequence"/>
</dbReference>
<sequence>MNIVIVGIGVIGARHVACFGRAGHRITTVDRKEGADHDRVADVPERSDVDAWVVATPTAAHLAVVTEILRCQPNARILLEKPACYPAELGDLVDLVRRHPRARIVVNDVYAHSRVVRRFAESVHRAAAGDPIRKITIEFTKNRVLDVANGRFVDTQYGEAGYECFHMLSILRAILPAEHYERYLRTNPALVTPEMRVRTAVPELPEVELYTSSGGAIGFAGLAGFAFSASTAKRYLARSIIPFSAELRYRFADVELVSGKHVTLVFEPSYGVAADYKNEHTVHVRDAGSQQRVTVSGNHFEEALQAQLDFLCGADEGTAVLRLAEHRLMAALGLTAATGSFAWPVEPELQDGLPGNGEELARFGSA</sequence>
<dbReference type="SUPFAM" id="SSF51735">
    <property type="entry name" value="NAD(P)-binding Rossmann-fold domains"/>
    <property type="match status" value="1"/>
</dbReference>
<evidence type="ECO:0000313" key="4">
    <source>
        <dbReference type="Proteomes" id="UP000236729"/>
    </source>
</evidence>
<keyword evidence="3" id="KW-1185">Reference proteome</keyword>
<evidence type="ECO:0000313" key="1">
    <source>
        <dbReference type="EMBL" id="SEG13970.1"/>
    </source>
</evidence>
<gene>
    <name evidence="1" type="ORF">SAMN02982929_01605</name>
    <name evidence="2" type="ORF">SAMN05216506_11119</name>
</gene>
<dbReference type="AlphaFoldDB" id="A0A1H5XRD2"/>